<keyword evidence="5" id="KW-1185">Reference proteome</keyword>
<accession>A0A9P5B9E4</accession>
<evidence type="ECO:0000256" key="2">
    <source>
        <dbReference type="SAM" id="MobiDB-lite"/>
    </source>
</evidence>
<evidence type="ECO:0000256" key="3">
    <source>
        <dbReference type="SAM" id="SignalP"/>
    </source>
</evidence>
<reference evidence="4" key="1">
    <citation type="submission" date="2020-01" db="EMBL/GenBank/DDBJ databases">
        <title>Identification and distribution of gene clusters putatively required for synthesis of sphingolipid metabolism inhibitors in phylogenetically diverse species of the filamentous fungus Fusarium.</title>
        <authorList>
            <person name="Kim H.-S."/>
            <person name="Busman M."/>
            <person name="Brown D.W."/>
            <person name="Divon H."/>
            <person name="Uhlig S."/>
            <person name="Proctor R.H."/>
        </authorList>
    </citation>
    <scope>NUCLEOTIDE SEQUENCE</scope>
    <source>
        <strain evidence="4">NRRL 31653</strain>
    </source>
</reference>
<dbReference type="Pfam" id="PF03856">
    <property type="entry name" value="SUN"/>
    <property type="match status" value="1"/>
</dbReference>
<feature type="region of interest" description="Disordered" evidence="2">
    <location>
        <begin position="311"/>
        <end position="506"/>
    </location>
</feature>
<dbReference type="InterPro" id="IPR053088">
    <property type="entry name" value="Beta-glucosidase/SUN-like"/>
</dbReference>
<feature type="compositionally biased region" description="Low complexity" evidence="2">
    <location>
        <begin position="353"/>
        <end position="447"/>
    </location>
</feature>
<feature type="compositionally biased region" description="Low complexity" evidence="2">
    <location>
        <begin position="328"/>
        <end position="342"/>
    </location>
</feature>
<protein>
    <submittedName>
        <fullName evidence="4">Murein transglycosylase</fullName>
    </submittedName>
</protein>
<evidence type="ECO:0000313" key="5">
    <source>
        <dbReference type="Proteomes" id="UP000737391"/>
    </source>
</evidence>
<name>A0A9P5B9E4_9HYPO</name>
<comment type="similarity">
    <text evidence="1">Belongs to the SUN family.</text>
</comment>
<evidence type="ECO:0000313" key="4">
    <source>
        <dbReference type="EMBL" id="KAF4494431.1"/>
    </source>
</evidence>
<organism evidence="4 5">
    <name type="scientific">Fusarium agapanthi</name>
    <dbReference type="NCBI Taxonomy" id="1803897"/>
    <lineage>
        <taxon>Eukaryota</taxon>
        <taxon>Fungi</taxon>
        <taxon>Dikarya</taxon>
        <taxon>Ascomycota</taxon>
        <taxon>Pezizomycotina</taxon>
        <taxon>Sordariomycetes</taxon>
        <taxon>Hypocreomycetidae</taxon>
        <taxon>Hypocreales</taxon>
        <taxon>Nectriaceae</taxon>
        <taxon>Fusarium</taxon>
        <taxon>Fusarium fujikuroi species complex</taxon>
    </lineage>
</organism>
<dbReference type="PANTHER" id="PTHR31654">
    <property type="entry name" value="SECRETED BETA-GLUCOSIDASE ADG3-RELATED"/>
    <property type="match status" value="1"/>
</dbReference>
<dbReference type="InterPro" id="IPR005556">
    <property type="entry name" value="SUN"/>
</dbReference>
<proteinExistence type="inferred from homology"/>
<dbReference type="OrthoDB" id="5554151at2759"/>
<dbReference type="AlphaFoldDB" id="A0A9P5B9E4"/>
<feature type="compositionally biased region" description="Low complexity" evidence="2">
    <location>
        <begin position="471"/>
        <end position="488"/>
    </location>
</feature>
<gene>
    <name evidence="4" type="ORF">FAGAP_9438</name>
</gene>
<feature type="signal peptide" evidence="3">
    <location>
        <begin position="1"/>
        <end position="22"/>
    </location>
</feature>
<feature type="chain" id="PRO_5040147848" evidence="3">
    <location>
        <begin position="23"/>
        <end position="526"/>
    </location>
</feature>
<sequence>MRLINLSAALLGALSAPSMVAGKQHGHRHSGFEQLRQHLPVQSSTLEKRGGQCQFPTDDPNMVAVTPDEKNAGWAMSPDQECKPGSYCPFACKPGMVMNQWDPDSTYEYPASMNGGLFCNKNGEIEKPFEGKPNCVSGTGSIEAVNKCGSKMSWCQTVLPGNEAMLIPTLVTSSATLAVPGSSYWCSTAAHFYINPPGTGEEGCIWGTESEPIGNWSPYVAGANTEANGQTFVKIGWNPIWEDSALKSKLPDFGVEILCPDGGCNGLPCKIDPANGEGNVGSSLSAKGAGGAAFCVVTVQKGSTAQIVAFASGKGSSGSGDDDDEGTKSSTAEAEPSTTAEAKVTTSKAPVVSTTEEPSTTAEPTTSALPTTTSSTSTTTTSSTSTTTTSSTSTTTTSSTSTSTSTSTTSVETTSSAESSSTTEQETSSETTTEEPTSTIFTTATSKTTKHKTTKKVYPTVKPGIFRENGTSTYTSESESEDTAAATEVDSGAAPTQSKESEAGRHQGNTAVAGLVVAFIAAACFF</sequence>
<comment type="caution">
    <text evidence="4">The sequence shown here is derived from an EMBL/GenBank/DDBJ whole genome shotgun (WGS) entry which is preliminary data.</text>
</comment>
<evidence type="ECO:0000256" key="1">
    <source>
        <dbReference type="ARBA" id="ARBA00010579"/>
    </source>
</evidence>
<dbReference type="EMBL" id="LUFC02000769">
    <property type="protein sequence ID" value="KAF4494431.1"/>
    <property type="molecule type" value="Genomic_DNA"/>
</dbReference>
<keyword evidence="3" id="KW-0732">Signal</keyword>
<dbReference type="Proteomes" id="UP000737391">
    <property type="component" value="Unassembled WGS sequence"/>
</dbReference>
<dbReference type="PANTHER" id="PTHR31654:SF0">
    <property type="entry name" value="SECRETED BETA-GLUCOSIDASE ADG3-RELATED"/>
    <property type="match status" value="1"/>
</dbReference>